<feature type="region of interest" description="Disordered" evidence="1">
    <location>
        <begin position="1"/>
        <end position="66"/>
    </location>
</feature>
<accession>A0A914X7E7</accession>
<organism evidence="3 4">
    <name type="scientific">Plectus sambesii</name>
    <dbReference type="NCBI Taxonomy" id="2011161"/>
    <lineage>
        <taxon>Eukaryota</taxon>
        <taxon>Metazoa</taxon>
        <taxon>Ecdysozoa</taxon>
        <taxon>Nematoda</taxon>
        <taxon>Chromadorea</taxon>
        <taxon>Plectida</taxon>
        <taxon>Plectina</taxon>
        <taxon>Plectoidea</taxon>
        <taxon>Plectidae</taxon>
        <taxon>Plectus</taxon>
    </lineage>
</organism>
<keyword evidence="3" id="KW-1185">Reference proteome</keyword>
<feature type="compositionally biased region" description="Polar residues" evidence="1">
    <location>
        <begin position="1"/>
        <end position="30"/>
    </location>
</feature>
<evidence type="ECO:0000313" key="4">
    <source>
        <dbReference type="WBParaSite" id="PSAMB.scaffold7054size8317.g29653.t1"/>
    </source>
</evidence>
<dbReference type="Proteomes" id="UP000887566">
    <property type="component" value="Unplaced"/>
</dbReference>
<proteinExistence type="predicted"/>
<reference evidence="4" key="1">
    <citation type="submission" date="2022-11" db="UniProtKB">
        <authorList>
            <consortium name="WormBaseParasite"/>
        </authorList>
    </citation>
    <scope>IDENTIFICATION</scope>
</reference>
<name>A0A914X7E7_9BILA</name>
<feature type="domain" description="Caspase family p20" evidence="2">
    <location>
        <begin position="94"/>
        <end position="144"/>
    </location>
</feature>
<feature type="compositionally biased region" description="Polar residues" evidence="1">
    <location>
        <begin position="42"/>
        <end position="59"/>
    </location>
</feature>
<feature type="compositionally biased region" description="Low complexity" evidence="1">
    <location>
        <begin position="31"/>
        <end position="41"/>
    </location>
</feature>
<dbReference type="Gene3D" id="3.40.50.1460">
    <property type="match status" value="1"/>
</dbReference>
<dbReference type="WBParaSite" id="PSAMB.scaffold7054size8317.g29653.t1">
    <property type="protein sequence ID" value="PSAMB.scaffold7054size8317.g29653.t1"/>
    <property type="gene ID" value="PSAMB.scaffold7054size8317.g29653"/>
</dbReference>
<evidence type="ECO:0000259" key="2">
    <source>
        <dbReference type="PROSITE" id="PS50208"/>
    </source>
</evidence>
<sequence>MVNAPVTGTVNFGDSNDNSQKIDNTGNLTHVSGSGQVSVGGNITQTSGASRGGDSQANQSKEDQERKKVFDGFFKKYLSKDARQKLPGKPYNIKTGKMLIINNEEWPKDLRINGQDVNLNGETNRDGTTIDRDALKELSKNIGFGEAEVKENRTVQVRSFVNIWKAI</sequence>
<protein>
    <submittedName>
        <fullName evidence="4">Caspase family p20 domain-containing protein</fullName>
    </submittedName>
</protein>
<dbReference type="GO" id="GO:0004197">
    <property type="term" value="F:cysteine-type endopeptidase activity"/>
    <property type="evidence" value="ECO:0007669"/>
    <property type="project" value="InterPro"/>
</dbReference>
<dbReference type="InterPro" id="IPR001309">
    <property type="entry name" value="Pept_C14_p20"/>
</dbReference>
<dbReference type="PROSITE" id="PS50208">
    <property type="entry name" value="CASPASE_P20"/>
    <property type="match status" value="1"/>
</dbReference>
<dbReference type="AlphaFoldDB" id="A0A914X7E7"/>
<evidence type="ECO:0000256" key="1">
    <source>
        <dbReference type="SAM" id="MobiDB-lite"/>
    </source>
</evidence>
<dbReference type="GO" id="GO:0006508">
    <property type="term" value="P:proteolysis"/>
    <property type="evidence" value="ECO:0007669"/>
    <property type="project" value="InterPro"/>
</dbReference>
<evidence type="ECO:0000313" key="3">
    <source>
        <dbReference type="Proteomes" id="UP000887566"/>
    </source>
</evidence>